<feature type="transmembrane region" description="Helical" evidence="1">
    <location>
        <begin position="87"/>
        <end position="105"/>
    </location>
</feature>
<dbReference type="Proteomes" id="UP000290637">
    <property type="component" value="Chromosome"/>
</dbReference>
<feature type="transmembrane region" description="Helical" evidence="1">
    <location>
        <begin position="213"/>
        <end position="231"/>
    </location>
</feature>
<evidence type="ECO:0000256" key="1">
    <source>
        <dbReference type="SAM" id="Phobius"/>
    </source>
</evidence>
<feature type="transmembrane region" description="Helical" evidence="1">
    <location>
        <begin position="126"/>
        <end position="144"/>
    </location>
</feature>
<evidence type="ECO:0000313" key="3">
    <source>
        <dbReference type="Proteomes" id="UP000290637"/>
    </source>
</evidence>
<feature type="transmembrane region" description="Helical" evidence="1">
    <location>
        <begin position="184"/>
        <end position="207"/>
    </location>
</feature>
<keyword evidence="1" id="KW-0472">Membrane</keyword>
<proteinExistence type="predicted"/>
<dbReference type="OrthoDB" id="118685at2"/>
<evidence type="ECO:0000313" key="2">
    <source>
        <dbReference type="EMBL" id="QBE61972.1"/>
    </source>
</evidence>
<dbReference type="EMBL" id="CP035913">
    <property type="protein sequence ID" value="QBE61972.1"/>
    <property type="molecule type" value="Genomic_DNA"/>
</dbReference>
<keyword evidence="3" id="KW-1185">Reference proteome</keyword>
<feature type="transmembrane region" description="Helical" evidence="1">
    <location>
        <begin position="21"/>
        <end position="41"/>
    </location>
</feature>
<feature type="transmembrane region" description="Helical" evidence="1">
    <location>
        <begin position="303"/>
        <end position="320"/>
    </location>
</feature>
<reference evidence="2 3" key="1">
    <citation type="submission" date="2019-02" db="EMBL/GenBank/DDBJ databases">
        <title>Draft Genome Sequences of Six Type Strains of the Genus Massilia.</title>
        <authorList>
            <person name="Miess H."/>
            <person name="Frediansyhah A."/>
            <person name="Gross H."/>
        </authorList>
    </citation>
    <scope>NUCLEOTIDE SEQUENCE [LARGE SCALE GENOMIC DNA]</scope>
    <source>
        <strain evidence="2 3">DSM 17473</strain>
    </source>
</reference>
<gene>
    <name evidence="2" type="ORF">EWM63_02335</name>
</gene>
<dbReference type="RefSeq" id="WP_130185109.1">
    <property type="nucleotide sequence ID" value="NZ_CP035913.1"/>
</dbReference>
<sequence length="327" mass="35502">MNAKTMQWLLRREMWEHKGMLAWVPLALAALMIVIVTGVAITGHNATIQVDGVTTSVAGTTIELGERQQQRLAEGIVAVSPVGAAPIYLALAFMVFFYSLGALYDERRDRSILFWKSLPVSDAATVLSKAALALIGIPLLMIVVELATSLILVAIGLTALAIKGVNVFPQVLSHPQFWLGPLKMLSLLPVYALWALPTVGWLLLVSAWARAKVFLWAVGVPLATMIFVVWMQKGLQVAVNTQWLIEKLISRLLIGVVPGTWLMASDVAHRARDMDITANTRGPVAAFDMIYQSSWAAVATPEMIGGALAGGAMIAGAIWLRRRREEG</sequence>
<keyword evidence="1" id="KW-0812">Transmembrane</keyword>
<evidence type="ECO:0008006" key="4">
    <source>
        <dbReference type="Google" id="ProtNLM"/>
    </source>
</evidence>
<organism evidence="2 3">
    <name type="scientific">Pseudoduganella lutea</name>
    <dbReference type="NCBI Taxonomy" id="321985"/>
    <lineage>
        <taxon>Bacteria</taxon>
        <taxon>Pseudomonadati</taxon>
        <taxon>Pseudomonadota</taxon>
        <taxon>Betaproteobacteria</taxon>
        <taxon>Burkholderiales</taxon>
        <taxon>Oxalobacteraceae</taxon>
        <taxon>Telluria group</taxon>
        <taxon>Pseudoduganella</taxon>
    </lineage>
</organism>
<dbReference type="AlphaFoldDB" id="A0A4P6KU75"/>
<dbReference type="KEGG" id="plue:EWM63_02335"/>
<name>A0A4P6KU75_9BURK</name>
<protein>
    <recommendedName>
        <fullName evidence="4">ABC-2 type transport system permease protein</fullName>
    </recommendedName>
</protein>
<accession>A0A4P6KU75</accession>
<keyword evidence="1" id="KW-1133">Transmembrane helix</keyword>